<evidence type="ECO:0008006" key="4">
    <source>
        <dbReference type="Google" id="ProtNLM"/>
    </source>
</evidence>
<protein>
    <recommendedName>
        <fullName evidence="4">Integral membrane protein</fullName>
    </recommendedName>
</protein>
<keyword evidence="1" id="KW-1133">Transmembrane helix</keyword>
<reference evidence="2 3" key="1">
    <citation type="submission" date="2020-06" db="EMBL/GenBank/DDBJ databases">
        <title>Genome mining for natural products.</title>
        <authorList>
            <person name="Zhang B."/>
            <person name="Shi J."/>
            <person name="Ge H."/>
        </authorList>
    </citation>
    <scope>NUCLEOTIDE SEQUENCE [LARGE SCALE GENOMIC DNA]</scope>
    <source>
        <strain evidence="2 3">NA00687</strain>
    </source>
</reference>
<keyword evidence="1" id="KW-0472">Membrane</keyword>
<keyword evidence="1" id="KW-0812">Transmembrane</keyword>
<dbReference type="AlphaFoldDB" id="A0A7H8N3L9"/>
<dbReference type="EMBL" id="CP054929">
    <property type="protein sequence ID" value="QKW48979.1"/>
    <property type="molecule type" value="Genomic_DNA"/>
</dbReference>
<evidence type="ECO:0000313" key="2">
    <source>
        <dbReference type="EMBL" id="QKW48979.1"/>
    </source>
</evidence>
<evidence type="ECO:0000256" key="1">
    <source>
        <dbReference type="SAM" id="Phobius"/>
    </source>
</evidence>
<evidence type="ECO:0000313" key="3">
    <source>
        <dbReference type="Proteomes" id="UP000509303"/>
    </source>
</evidence>
<accession>A0A7H8N3L9</accession>
<feature type="transmembrane region" description="Helical" evidence="1">
    <location>
        <begin position="110"/>
        <end position="132"/>
    </location>
</feature>
<gene>
    <name evidence="2" type="ORF">HUT08_04865</name>
</gene>
<proteinExistence type="predicted"/>
<dbReference type="Proteomes" id="UP000509303">
    <property type="component" value="Chromosome"/>
</dbReference>
<feature type="transmembrane region" description="Helical" evidence="1">
    <location>
        <begin position="59"/>
        <end position="78"/>
    </location>
</feature>
<name>A0A7H8N3L9_9ACTN</name>
<sequence length="138" mass="14224">MPSPTQPPAPARAARGRPPRFFGLMRATTAFLAATLLVQGITAGRLMSGTDGSEVHHATGAFVTVALVLQTTAAVLAWRADRATARYLATTVVLLALTSVQFVVGGSGDLSLHVPLGVALFGAGAVLMTQVWSARTTP</sequence>
<keyword evidence="3" id="KW-1185">Reference proteome</keyword>
<organism evidence="2 3">
    <name type="scientific">Streptomyces buecherae</name>
    <dbReference type="NCBI Taxonomy" id="2763006"/>
    <lineage>
        <taxon>Bacteria</taxon>
        <taxon>Bacillati</taxon>
        <taxon>Actinomycetota</taxon>
        <taxon>Actinomycetes</taxon>
        <taxon>Kitasatosporales</taxon>
        <taxon>Streptomycetaceae</taxon>
        <taxon>Streptomyces</taxon>
    </lineage>
</organism>
<dbReference type="RefSeq" id="WP_176160711.1">
    <property type="nucleotide sequence ID" value="NZ_CP054929.1"/>
</dbReference>
<feature type="transmembrane region" description="Helical" evidence="1">
    <location>
        <begin position="85"/>
        <end position="104"/>
    </location>
</feature>